<organism evidence="1 2">
    <name type="scientific">Psychrobacillus faecigallinarum</name>
    <dbReference type="NCBI Taxonomy" id="2762235"/>
    <lineage>
        <taxon>Bacteria</taxon>
        <taxon>Bacillati</taxon>
        <taxon>Bacillota</taxon>
        <taxon>Bacilli</taxon>
        <taxon>Bacillales</taxon>
        <taxon>Bacillaceae</taxon>
        <taxon>Psychrobacillus</taxon>
    </lineage>
</organism>
<protein>
    <recommendedName>
        <fullName evidence="3">DUF3139 domain-containing protein</fullName>
    </recommendedName>
</protein>
<gene>
    <name evidence="1" type="ORF">H9650_14030</name>
</gene>
<dbReference type="EMBL" id="JACSQO010000007">
    <property type="protein sequence ID" value="MBD7945240.1"/>
    <property type="molecule type" value="Genomic_DNA"/>
</dbReference>
<sequence>MRYRKRRRINYSSGKTFLKLISFIFCLIAFLPTSFFYTNVHNDSEWNDFNLGTFNNIFQNSFDQLIVVSYEIDSNKIDEEEQLPYIILNTYTVFGIPYAEVIVTSEGAYINKKYLFKKE</sequence>
<dbReference type="Proteomes" id="UP000640786">
    <property type="component" value="Unassembled WGS sequence"/>
</dbReference>
<name>A0ABR8RBR4_9BACI</name>
<comment type="caution">
    <text evidence="1">The sequence shown here is derived from an EMBL/GenBank/DDBJ whole genome shotgun (WGS) entry which is preliminary data.</text>
</comment>
<dbReference type="RefSeq" id="WP_191697473.1">
    <property type="nucleotide sequence ID" value="NZ_JACSQO010000007.1"/>
</dbReference>
<keyword evidence="2" id="KW-1185">Reference proteome</keyword>
<evidence type="ECO:0008006" key="3">
    <source>
        <dbReference type="Google" id="ProtNLM"/>
    </source>
</evidence>
<accession>A0ABR8RBR4</accession>
<proteinExistence type="predicted"/>
<evidence type="ECO:0000313" key="2">
    <source>
        <dbReference type="Proteomes" id="UP000640786"/>
    </source>
</evidence>
<reference evidence="1 2" key="1">
    <citation type="submission" date="2020-08" db="EMBL/GenBank/DDBJ databases">
        <title>A Genomic Blueprint of the Chicken Gut Microbiome.</title>
        <authorList>
            <person name="Gilroy R."/>
            <person name="Ravi A."/>
            <person name="Getino M."/>
            <person name="Pursley I."/>
            <person name="Horton D.L."/>
            <person name="Alikhan N.-F."/>
            <person name="Baker D."/>
            <person name="Gharbi K."/>
            <person name="Hall N."/>
            <person name="Watson M."/>
            <person name="Adriaenssens E.M."/>
            <person name="Foster-Nyarko E."/>
            <person name="Jarju S."/>
            <person name="Secka A."/>
            <person name="Antonio M."/>
            <person name="Oren A."/>
            <person name="Chaudhuri R."/>
            <person name="La Ragione R.M."/>
            <person name="Hildebrand F."/>
            <person name="Pallen M.J."/>
        </authorList>
    </citation>
    <scope>NUCLEOTIDE SEQUENCE [LARGE SCALE GENOMIC DNA]</scope>
    <source>
        <strain evidence="1 2">Sa2BUA9</strain>
    </source>
</reference>
<evidence type="ECO:0000313" key="1">
    <source>
        <dbReference type="EMBL" id="MBD7945240.1"/>
    </source>
</evidence>